<dbReference type="EMBL" id="QGGL01000029">
    <property type="protein sequence ID" value="PWK05016.1"/>
    <property type="molecule type" value="Genomic_DNA"/>
</dbReference>
<accession>A0A316DPK3</accession>
<comment type="caution">
    <text evidence="2">The sequence shown here is derived from an EMBL/GenBank/DDBJ whole genome shotgun (WGS) entry which is preliminary data.</text>
</comment>
<keyword evidence="1" id="KW-1133">Transmembrane helix</keyword>
<dbReference type="Pfam" id="PF10067">
    <property type="entry name" value="DUF2306"/>
    <property type="match status" value="1"/>
</dbReference>
<evidence type="ECO:0000313" key="3">
    <source>
        <dbReference type="Proteomes" id="UP000245634"/>
    </source>
</evidence>
<sequence length="219" mass="24890">MNLRKPFSIFLIFLASTWVLHTITSNLIVDPQLDKFLVHKLLSEDFNQALWLTNLRIHIVTACLVLITGLLGFSGRILTRSKGFHRINGQLYIASVFLAALSSLYLIADATGGIYSIIGFMCLELIWLYATARAYTTIRQGDVQGHRRWMIRSFALTFSNTTIHLYLGLLHYLLGLDYTLAYIIAVWASWSVNLTAAEIVLRKRSPLPYPVQGEEVTRR</sequence>
<proteinExistence type="predicted"/>
<feature type="transmembrane region" description="Helical" evidence="1">
    <location>
        <begin position="91"/>
        <end position="108"/>
    </location>
</feature>
<feature type="transmembrane region" description="Helical" evidence="1">
    <location>
        <begin position="7"/>
        <end position="29"/>
    </location>
</feature>
<dbReference type="RefSeq" id="WP_109691358.1">
    <property type="nucleotide sequence ID" value="NZ_QGGL01000029.1"/>
</dbReference>
<dbReference type="Proteomes" id="UP000245634">
    <property type="component" value="Unassembled WGS sequence"/>
</dbReference>
<dbReference type="AlphaFoldDB" id="A0A316DPK3"/>
<protein>
    <submittedName>
        <fullName evidence="2">Putative membrane protein</fullName>
    </submittedName>
</protein>
<dbReference type="InterPro" id="IPR018750">
    <property type="entry name" value="DUF2306_membrane"/>
</dbReference>
<evidence type="ECO:0000313" key="2">
    <source>
        <dbReference type="EMBL" id="PWK05016.1"/>
    </source>
</evidence>
<feature type="transmembrane region" description="Helical" evidence="1">
    <location>
        <begin position="49"/>
        <end position="71"/>
    </location>
</feature>
<keyword evidence="3" id="KW-1185">Reference proteome</keyword>
<keyword evidence="1" id="KW-0472">Membrane</keyword>
<dbReference type="OrthoDB" id="195502at2"/>
<keyword evidence="1" id="KW-0812">Transmembrane</keyword>
<organism evidence="2 3">
    <name type="scientific">Tumebacillus permanentifrigoris</name>
    <dbReference type="NCBI Taxonomy" id="378543"/>
    <lineage>
        <taxon>Bacteria</taxon>
        <taxon>Bacillati</taxon>
        <taxon>Bacillota</taxon>
        <taxon>Bacilli</taxon>
        <taxon>Bacillales</taxon>
        <taxon>Alicyclobacillaceae</taxon>
        <taxon>Tumebacillus</taxon>
    </lineage>
</organism>
<reference evidence="2 3" key="1">
    <citation type="submission" date="2018-05" db="EMBL/GenBank/DDBJ databases">
        <title>Genomic Encyclopedia of Type Strains, Phase IV (KMG-IV): sequencing the most valuable type-strain genomes for metagenomic binning, comparative biology and taxonomic classification.</title>
        <authorList>
            <person name="Goeker M."/>
        </authorList>
    </citation>
    <scope>NUCLEOTIDE SEQUENCE [LARGE SCALE GENOMIC DNA]</scope>
    <source>
        <strain evidence="2 3">DSM 18773</strain>
    </source>
</reference>
<feature type="transmembrane region" description="Helical" evidence="1">
    <location>
        <begin position="180"/>
        <end position="201"/>
    </location>
</feature>
<evidence type="ECO:0000256" key="1">
    <source>
        <dbReference type="SAM" id="Phobius"/>
    </source>
</evidence>
<gene>
    <name evidence="2" type="ORF">C7459_12914</name>
</gene>
<name>A0A316DPK3_9BACL</name>
<feature type="transmembrane region" description="Helical" evidence="1">
    <location>
        <begin position="153"/>
        <end position="174"/>
    </location>
</feature>
<feature type="transmembrane region" description="Helical" evidence="1">
    <location>
        <begin position="114"/>
        <end position="132"/>
    </location>
</feature>